<evidence type="ECO:0000256" key="4">
    <source>
        <dbReference type="SAM" id="MobiDB-lite"/>
    </source>
</evidence>
<dbReference type="PROSITE" id="PS50297">
    <property type="entry name" value="ANK_REP_REGION"/>
    <property type="match status" value="2"/>
</dbReference>
<feature type="region of interest" description="Disordered" evidence="4">
    <location>
        <begin position="226"/>
        <end position="259"/>
    </location>
</feature>
<dbReference type="PROSITE" id="PS50088">
    <property type="entry name" value="ANK_REPEAT"/>
    <property type="match status" value="2"/>
</dbReference>
<sequence length="259" mass="27287">MDVAVTHLDAGSPTGSLVWTALMYAAAIGDIGLVEAQLTSATSNNNNNSIVYDTGSTKQRYSALHVAVKFDQIEVAQRLLAHGATIDAVDEHGRTCLHLAATLGNMRMVQLLVQANAKQLPSAAGTLPHECAIAQGHLAIAALLVPASVKESTRPGVEPNDNQVHAWLRAVGLEMYISLFDTAGYDDLGFIKDHGLSMEDLTAIGVSKRGHLAKLSGLYQLDDILPASASEDESETSSNDDGSDDSDSDDEASGSDSDE</sequence>
<accession>T0QTH8</accession>
<evidence type="ECO:0000313" key="6">
    <source>
        <dbReference type="EMBL" id="EQC37996.1"/>
    </source>
</evidence>
<name>T0QTH8_SAPDV</name>
<dbReference type="PROSITE" id="PS50105">
    <property type="entry name" value="SAM_DOMAIN"/>
    <property type="match status" value="1"/>
</dbReference>
<dbReference type="InterPro" id="IPR036770">
    <property type="entry name" value="Ankyrin_rpt-contain_sf"/>
</dbReference>
<evidence type="ECO:0000256" key="2">
    <source>
        <dbReference type="ARBA" id="ARBA00023043"/>
    </source>
</evidence>
<feature type="domain" description="SAM" evidence="5">
    <location>
        <begin position="159"/>
        <end position="215"/>
    </location>
</feature>
<protein>
    <recommendedName>
        <fullName evidence="5">SAM domain-containing protein</fullName>
    </recommendedName>
</protein>
<dbReference type="STRING" id="1156394.T0QTH8"/>
<dbReference type="Pfam" id="PF07647">
    <property type="entry name" value="SAM_2"/>
    <property type="match status" value="1"/>
</dbReference>
<reference evidence="6 7" key="1">
    <citation type="submission" date="2012-04" db="EMBL/GenBank/DDBJ databases">
        <title>The Genome Sequence of Saprolegnia declina VS20.</title>
        <authorList>
            <consortium name="The Broad Institute Genome Sequencing Platform"/>
            <person name="Russ C."/>
            <person name="Nusbaum C."/>
            <person name="Tyler B."/>
            <person name="van West P."/>
            <person name="Dieguez-Uribeondo J."/>
            <person name="de Bruijn I."/>
            <person name="Tripathy S."/>
            <person name="Jiang R."/>
            <person name="Young S.K."/>
            <person name="Zeng Q."/>
            <person name="Gargeya S."/>
            <person name="Fitzgerald M."/>
            <person name="Haas B."/>
            <person name="Abouelleil A."/>
            <person name="Alvarado L."/>
            <person name="Arachchi H.M."/>
            <person name="Berlin A."/>
            <person name="Chapman S.B."/>
            <person name="Goldberg J."/>
            <person name="Griggs A."/>
            <person name="Gujja S."/>
            <person name="Hansen M."/>
            <person name="Howarth C."/>
            <person name="Imamovic A."/>
            <person name="Larimer J."/>
            <person name="McCowen C."/>
            <person name="Montmayeur A."/>
            <person name="Murphy C."/>
            <person name="Neiman D."/>
            <person name="Pearson M."/>
            <person name="Priest M."/>
            <person name="Roberts A."/>
            <person name="Saif S."/>
            <person name="Shea T."/>
            <person name="Sisk P."/>
            <person name="Sykes S."/>
            <person name="Wortman J."/>
            <person name="Nusbaum C."/>
            <person name="Birren B."/>
        </authorList>
    </citation>
    <scope>NUCLEOTIDE SEQUENCE [LARGE SCALE GENOMIC DNA]</scope>
    <source>
        <strain evidence="6 7">VS20</strain>
    </source>
</reference>
<dbReference type="SUPFAM" id="SSF48403">
    <property type="entry name" value="Ankyrin repeat"/>
    <property type="match status" value="1"/>
</dbReference>
<dbReference type="InterPro" id="IPR002110">
    <property type="entry name" value="Ankyrin_rpt"/>
</dbReference>
<dbReference type="eggNOG" id="KOG4177">
    <property type="taxonomic scope" value="Eukaryota"/>
</dbReference>
<evidence type="ECO:0000256" key="1">
    <source>
        <dbReference type="ARBA" id="ARBA00022737"/>
    </source>
</evidence>
<evidence type="ECO:0000259" key="5">
    <source>
        <dbReference type="PROSITE" id="PS50105"/>
    </source>
</evidence>
<dbReference type="SMART" id="SM00248">
    <property type="entry name" value="ANK"/>
    <property type="match status" value="3"/>
</dbReference>
<dbReference type="GeneID" id="19945153"/>
<dbReference type="PANTHER" id="PTHR24174">
    <property type="entry name" value="ANKYRIN REPEAT AND STERILE ALPHA MOTIF DOMAIN-CONTAINING PROTEIN 1"/>
    <property type="match status" value="1"/>
</dbReference>
<dbReference type="PANTHER" id="PTHR24174:SF16">
    <property type="entry name" value="CASKIN-2"/>
    <property type="match status" value="1"/>
</dbReference>
<dbReference type="InterPro" id="IPR033635">
    <property type="entry name" value="ANKS1/Caskin"/>
</dbReference>
<dbReference type="OrthoDB" id="194358at2759"/>
<dbReference type="EMBL" id="JH767142">
    <property type="protein sequence ID" value="EQC37996.1"/>
    <property type="molecule type" value="Genomic_DNA"/>
</dbReference>
<dbReference type="Gene3D" id="1.25.40.20">
    <property type="entry name" value="Ankyrin repeat-containing domain"/>
    <property type="match status" value="1"/>
</dbReference>
<dbReference type="InterPro" id="IPR013761">
    <property type="entry name" value="SAM/pointed_sf"/>
</dbReference>
<feature type="repeat" description="ANK" evidence="3">
    <location>
        <begin position="59"/>
        <end position="91"/>
    </location>
</feature>
<gene>
    <name evidence="6" type="ORF">SDRG_04426</name>
</gene>
<keyword evidence="1" id="KW-0677">Repeat</keyword>
<dbReference type="RefSeq" id="XP_008608323.1">
    <property type="nucleotide sequence ID" value="XM_008610101.1"/>
</dbReference>
<dbReference type="Pfam" id="PF12796">
    <property type="entry name" value="Ank_2"/>
    <property type="match status" value="1"/>
</dbReference>
<dbReference type="VEuPathDB" id="FungiDB:SDRG_04426"/>
<dbReference type="AlphaFoldDB" id="T0QTH8"/>
<proteinExistence type="predicted"/>
<evidence type="ECO:0000313" key="7">
    <source>
        <dbReference type="Proteomes" id="UP000030762"/>
    </source>
</evidence>
<organism evidence="6 7">
    <name type="scientific">Saprolegnia diclina (strain VS20)</name>
    <dbReference type="NCBI Taxonomy" id="1156394"/>
    <lineage>
        <taxon>Eukaryota</taxon>
        <taxon>Sar</taxon>
        <taxon>Stramenopiles</taxon>
        <taxon>Oomycota</taxon>
        <taxon>Saprolegniomycetes</taxon>
        <taxon>Saprolegniales</taxon>
        <taxon>Saprolegniaceae</taxon>
        <taxon>Saprolegnia</taxon>
    </lineage>
</organism>
<keyword evidence="7" id="KW-1185">Reference proteome</keyword>
<dbReference type="InterPro" id="IPR001660">
    <property type="entry name" value="SAM"/>
</dbReference>
<keyword evidence="2 3" id="KW-0040">ANK repeat</keyword>
<dbReference type="Gene3D" id="1.10.150.50">
    <property type="entry name" value="Transcription Factor, Ets-1"/>
    <property type="match status" value="1"/>
</dbReference>
<feature type="repeat" description="ANK" evidence="3">
    <location>
        <begin position="92"/>
        <end position="117"/>
    </location>
</feature>
<dbReference type="OMA" id="FEHEAIV"/>
<dbReference type="SUPFAM" id="SSF47769">
    <property type="entry name" value="SAM/Pointed domain"/>
    <property type="match status" value="1"/>
</dbReference>
<evidence type="ECO:0000256" key="3">
    <source>
        <dbReference type="PROSITE-ProRule" id="PRU00023"/>
    </source>
</evidence>
<feature type="compositionally biased region" description="Acidic residues" evidence="4">
    <location>
        <begin position="241"/>
        <end position="259"/>
    </location>
</feature>
<dbReference type="SMART" id="SM00454">
    <property type="entry name" value="SAM"/>
    <property type="match status" value="1"/>
</dbReference>
<dbReference type="Proteomes" id="UP000030762">
    <property type="component" value="Unassembled WGS sequence"/>
</dbReference>
<dbReference type="InParanoid" id="T0QTH8"/>